<dbReference type="AlphaFoldDB" id="A0A4D4J798"/>
<reference evidence="5" key="1">
    <citation type="submission" date="2019-04" db="EMBL/GenBank/DDBJ databases">
        <title>Draft genome sequence of Pseudonocardiaceae bacterium SL3-2-4.</title>
        <authorList>
            <person name="Ningsih F."/>
            <person name="Yokota A."/>
            <person name="Sakai Y."/>
            <person name="Nanatani K."/>
            <person name="Yabe S."/>
            <person name="Oetari A."/>
            <person name="Sjamsuridzal W."/>
        </authorList>
    </citation>
    <scope>NUCLEOTIDE SEQUENCE [LARGE SCALE GENOMIC DNA]</scope>
    <source>
        <strain evidence="5">SL3-2-4</strain>
    </source>
</reference>
<evidence type="ECO:0000256" key="1">
    <source>
        <dbReference type="ARBA" id="ARBA00022987"/>
    </source>
</evidence>
<accession>A0A4D4J798</accession>
<dbReference type="Pfam" id="PF06386">
    <property type="entry name" value="GvpL_GvpF"/>
    <property type="match status" value="1"/>
</dbReference>
<keyword evidence="1" id="KW-0304">Gas vesicle</keyword>
<dbReference type="PANTHER" id="PTHR36852:SF1">
    <property type="entry name" value="PROTEIN GVPL 2"/>
    <property type="match status" value="1"/>
</dbReference>
<dbReference type="GO" id="GO:0031411">
    <property type="term" value="C:gas vesicle"/>
    <property type="evidence" value="ECO:0007669"/>
    <property type="project" value="UniProtKB-SubCell"/>
</dbReference>
<dbReference type="GO" id="GO:0031412">
    <property type="term" value="P:gas vesicle organization"/>
    <property type="evidence" value="ECO:0007669"/>
    <property type="project" value="InterPro"/>
</dbReference>
<dbReference type="RefSeq" id="WP_225978590.1">
    <property type="nucleotide sequence ID" value="NZ_BJFL01000025.1"/>
</dbReference>
<evidence type="ECO:0000256" key="3">
    <source>
        <dbReference type="ARBA" id="ARBA00035643"/>
    </source>
</evidence>
<name>A0A4D4J798_9PSEU</name>
<dbReference type="Proteomes" id="UP000298860">
    <property type="component" value="Unassembled WGS sequence"/>
</dbReference>
<protein>
    <submittedName>
        <fullName evidence="4">Gas vesicle protein</fullName>
    </submittedName>
</protein>
<comment type="subcellular location">
    <subcellularLocation>
        <location evidence="2">Gas vesicle</location>
    </subcellularLocation>
</comment>
<sequence length="247" mass="26934">MTGPANGTYLYGIVRSAQPLRLDGRGGVGDPPRALRRVPAGALAVVVSDAPERLRAKRRDLLAHAQVLEDLLAQGATLPMRFGSIAEDDDTVRRQVAAHADRYRTALSELDGRVEVNVKATHRGEPILREVLAGDDGLRRWNDDLRRRGGDPRERAGFGEAVARAVGLREAEDADRIVRRLRPKAVRESHGPRVGDCFVNVSFLVERRDLAAFEAAAGDLVDALDPVAEVRVRGPLPPYSFTGVDDT</sequence>
<evidence type="ECO:0000313" key="5">
    <source>
        <dbReference type="Proteomes" id="UP000298860"/>
    </source>
</evidence>
<evidence type="ECO:0000256" key="2">
    <source>
        <dbReference type="ARBA" id="ARBA00035108"/>
    </source>
</evidence>
<evidence type="ECO:0000313" key="4">
    <source>
        <dbReference type="EMBL" id="GDY32531.1"/>
    </source>
</evidence>
<dbReference type="InterPro" id="IPR009430">
    <property type="entry name" value="GvpL/GvpF"/>
</dbReference>
<comment type="caution">
    <text evidence="4">The sequence shown here is derived from an EMBL/GenBank/DDBJ whole genome shotgun (WGS) entry which is preliminary data.</text>
</comment>
<gene>
    <name evidence="4" type="ORF">GTS_41640</name>
</gene>
<dbReference type="PANTHER" id="PTHR36852">
    <property type="entry name" value="PROTEIN GVPL 2"/>
    <property type="match status" value="1"/>
</dbReference>
<organism evidence="4 5">
    <name type="scientific">Gandjariella thermophila</name>
    <dbReference type="NCBI Taxonomy" id="1931992"/>
    <lineage>
        <taxon>Bacteria</taxon>
        <taxon>Bacillati</taxon>
        <taxon>Actinomycetota</taxon>
        <taxon>Actinomycetes</taxon>
        <taxon>Pseudonocardiales</taxon>
        <taxon>Pseudonocardiaceae</taxon>
        <taxon>Gandjariella</taxon>
    </lineage>
</organism>
<comment type="similarity">
    <text evidence="3">Belongs to the gas vesicle GvpF/GvpL family.</text>
</comment>
<keyword evidence="5" id="KW-1185">Reference proteome</keyword>
<dbReference type="EMBL" id="BJFL01000025">
    <property type="protein sequence ID" value="GDY32531.1"/>
    <property type="molecule type" value="Genomic_DNA"/>
</dbReference>
<proteinExistence type="inferred from homology"/>